<evidence type="ECO:0000259" key="2">
    <source>
        <dbReference type="PROSITE" id="PS50190"/>
    </source>
</evidence>
<protein>
    <submittedName>
        <fullName evidence="3">73646833-2374-4c9b-8e65-9237c618e6e5</fullName>
    </submittedName>
</protein>
<dbReference type="EMBL" id="OUUZ01000003">
    <property type="protein sequence ID" value="SPQ20030.1"/>
    <property type="molecule type" value="Genomic_DNA"/>
</dbReference>
<sequence length="1621" mass="178081">MSRDAQPAAPMDSRPSVPTTPETPMPARRNLVLSSRMQYRSRPVSVAVDPVSLVISECIAITSAIQKHARSPHSSVSAILGGTPNLVQLVPPSPGARRGSRKSASDAQTDGAGDLATNRWGLRGKKGKSMQDNPLISGFGRLRQELAGVKDIHRFDSLVLLYPFLQIIQAKGTAAPVTILALRAIQKFLAYGFVAPVSPRFALAMQSLSTAITHCQFDISDSAQEEVVLLMILHLMEDMLSGPGGDILSDESICDMMGRGLTICSRPRFSEVLRRTAEASMVRMVQIIFEDLKHLEEEAGDESEALDRQTSGDMDSVSMGPAAQGMDNPGTAAETPEAAEAGEAAKAPAEPRPSSSSEKAGSNSETSRSPSAEVGRPSTSSTSAADSADSVDLRPYSLPSIRELFRVLVSFLDPHDRRHPDQMRVMALRIIHVALEVAGPSIARHPALASIAEDQLCCYLFQLVRSDNMAVLQEALIVASTLLSTCRGVLKLQQELYLSYLVACLHPAVEIPREPGIDPSLYSGIPQSPKLVRPPPSQAGSGRSTPVAVKDRQKLGLEGGARKPDARQAMVENIGVLARMPTFMVELFVNYDCDEDRADLCEDLVGLLSRNALPDSATWSTTSVPPLCLDALLRFIQFIAERLDQTPETDGYPDPELLRERRRRKKLIIKGTSMFNENPKGGLAYLQEKGVIENAADPLCVARFLKGTSRINKRILGEFLSKKGNEAILDAFIGQFDFTGKRVDEALRVLLETFRLPGESPLIERIVTSFAEKYCSSSVPQGVANKDAVFILTYAIIMLNTDQHNPQVKNQARMKFEDFSRNLRGQNGGEDFPPEYLQDIFDAIRTNEIILPDEHDNKHAFDYAWKELLLKTETAGPLVLCDTNIYDADMFATTWNPIVSCLFFVFMSATDDTVYARVITGFDECARIATKYGNSEALDEIIYRLSYISTLGSEALSNTSLNTEVQVGDNSVMVSELAVRFGRDVRLQLATLVLFRVVTGSEHVIRKSWKHVIRIWLNLFVNSLIPSFFSTEADKLALPPIPLQPPSQVIDRGAKQSESGFFSAFTSYISSYAADDPPEPSDEELESTLCTVDCVNQCHMGDVFANIANLPSHSLEALVDALLDQIPEDNGSTVITVKAENIPPSQANGQKTRQTSAVYDPALVYILEFCTVLALRDDSTVELLGKRVVEALQAILRDVARYHPILIERATFYLFHLLQASYDHDYVRVPILLHTISSFPNDTLLKASGLVLRGLKLCTEKPCPLRNEIMTSPDFWVILQTLAANPDSAPAVFEILDNGVSGTPSAIMADNYEAALALLNEFASMASVGAVAEQQNDRKQGRKGARPVKQEKPSENAVVERGVKALNSIYRMTARIPHLMKQSHLESREAWSAYWLPVFQALTTQCTNPCREIRHLAFTSLQRSLLSPELTTTSSSSSSSSSSHEQDHQEWTAIFGEVLFPLILRLLKPEVFSSDRDGMSETRVQAASLLCKVFLQYLVALSAWDGMLDLWLKIIEIMDRLMNSGQGDSLEEAVPENLKNVLLIMSSSGYLVPPSQNPAREELWNETWKRIDRFLPNLRADLALDVPVTANAEEQPPAAAEPPPPAVAAAEGETAKTKEGA</sequence>
<dbReference type="InterPro" id="IPR032691">
    <property type="entry name" value="Mon2/Sec7/BIG1-like_HUS"/>
</dbReference>
<dbReference type="InterPro" id="IPR023394">
    <property type="entry name" value="Sec7_C_sf"/>
</dbReference>
<dbReference type="Gene3D" id="1.10.1000.11">
    <property type="entry name" value="Arf Nucleotide-binding Site Opener,domain 2"/>
    <property type="match status" value="1"/>
</dbReference>
<dbReference type="Proteomes" id="UP000289323">
    <property type="component" value="Unassembled WGS sequence"/>
</dbReference>
<dbReference type="InterPro" id="IPR016024">
    <property type="entry name" value="ARM-type_fold"/>
</dbReference>
<feature type="compositionally biased region" description="Low complexity" evidence="1">
    <location>
        <begin position="378"/>
        <end position="390"/>
    </location>
</feature>
<evidence type="ECO:0000313" key="3">
    <source>
        <dbReference type="EMBL" id="SPQ20030.1"/>
    </source>
</evidence>
<feature type="region of interest" description="Disordered" evidence="1">
    <location>
        <begin position="1"/>
        <end position="27"/>
    </location>
</feature>
<dbReference type="PANTHER" id="PTHR10663">
    <property type="entry name" value="GUANYL-NUCLEOTIDE EXCHANGE FACTOR"/>
    <property type="match status" value="1"/>
</dbReference>
<organism evidence="3 4">
    <name type="scientific">Thermothielavioides terrestris</name>
    <dbReference type="NCBI Taxonomy" id="2587410"/>
    <lineage>
        <taxon>Eukaryota</taxon>
        <taxon>Fungi</taxon>
        <taxon>Dikarya</taxon>
        <taxon>Ascomycota</taxon>
        <taxon>Pezizomycotina</taxon>
        <taxon>Sordariomycetes</taxon>
        <taxon>Sordariomycetidae</taxon>
        <taxon>Sordariales</taxon>
        <taxon>Chaetomiaceae</taxon>
        <taxon>Thermothielavioides</taxon>
    </lineage>
</organism>
<dbReference type="SUPFAM" id="SSF48425">
    <property type="entry name" value="Sec7 domain"/>
    <property type="match status" value="1"/>
</dbReference>
<feature type="region of interest" description="Disordered" evidence="1">
    <location>
        <begin position="528"/>
        <end position="550"/>
    </location>
</feature>
<dbReference type="SUPFAM" id="SSF48371">
    <property type="entry name" value="ARM repeat"/>
    <property type="match status" value="1"/>
</dbReference>
<dbReference type="GO" id="GO:0016192">
    <property type="term" value="P:vesicle-mediated transport"/>
    <property type="evidence" value="ECO:0007669"/>
    <property type="project" value="UniProtKB-ARBA"/>
</dbReference>
<reference evidence="3 4" key="1">
    <citation type="submission" date="2018-04" db="EMBL/GenBank/DDBJ databases">
        <authorList>
            <person name="Huttner S."/>
            <person name="Dainat J."/>
        </authorList>
    </citation>
    <scope>NUCLEOTIDE SEQUENCE [LARGE SCALE GENOMIC DNA]</scope>
</reference>
<evidence type="ECO:0000256" key="1">
    <source>
        <dbReference type="SAM" id="MobiDB-lite"/>
    </source>
</evidence>
<name>A0A3S4AKN7_9PEZI</name>
<feature type="region of interest" description="Disordered" evidence="1">
    <location>
        <begin position="1589"/>
        <end position="1621"/>
    </location>
</feature>
<dbReference type="Pfam" id="PF12783">
    <property type="entry name" value="Sec7-like_HUS"/>
    <property type="match status" value="1"/>
</dbReference>
<feature type="domain" description="SEC7" evidence="2">
    <location>
        <begin position="657"/>
        <end position="847"/>
    </location>
</feature>
<dbReference type="CDD" id="cd00171">
    <property type="entry name" value="Sec7"/>
    <property type="match status" value="1"/>
</dbReference>
<feature type="region of interest" description="Disordered" evidence="1">
    <location>
        <begin position="1333"/>
        <end position="1357"/>
    </location>
</feature>
<gene>
    <name evidence="3" type="ORF">TT172_LOCUS2449</name>
</gene>
<dbReference type="InterPro" id="IPR000904">
    <property type="entry name" value="Sec7_dom"/>
</dbReference>
<dbReference type="Pfam" id="PF01369">
    <property type="entry name" value="Sec7"/>
    <property type="match status" value="1"/>
</dbReference>
<feature type="compositionally biased region" description="Low complexity" evidence="1">
    <location>
        <begin position="329"/>
        <end position="367"/>
    </location>
</feature>
<dbReference type="Gene3D" id="1.10.220.20">
    <property type="match status" value="1"/>
</dbReference>
<dbReference type="GO" id="GO:0005085">
    <property type="term" value="F:guanyl-nucleotide exchange factor activity"/>
    <property type="evidence" value="ECO:0007669"/>
    <property type="project" value="InterPro"/>
</dbReference>
<dbReference type="SMART" id="SM00222">
    <property type="entry name" value="Sec7"/>
    <property type="match status" value="1"/>
</dbReference>
<proteinExistence type="predicted"/>
<dbReference type="InterPro" id="IPR035999">
    <property type="entry name" value="Sec7_dom_sf"/>
</dbReference>
<dbReference type="PANTHER" id="PTHR10663:SF388">
    <property type="entry name" value="GOLGI-SPECIFIC BREFELDIN A-RESISTANCE GUANINE NUCLEOTIDE EXCHANGE FACTOR 1"/>
    <property type="match status" value="1"/>
</dbReference>
<dbReference type="GO" id="GO:0032012">
    <property type="term" value="P:regulation of ARF protein signal transduction"/>
    <property type="evidence" value="ECO:0007669"/>
    <property type="project" value="InterPro"/>
</dbReference>
<dbReference type="GO" id="GO:0005794">
    <property type="term" value="C:Golgi apparatus"/>
    <property type="evidence" value="ECO:0007669"/>
    <property type="project" value="UniProtKB-ARBA"/>
</dbReference>
<dbReference type="PROSITE" id="PS50190">
    <property type="entry name" value="SEC7"/>
    <property type="match status" value="1"/>
</dbReference>
<feature type="region of interest" description="Disordered" evidence="1">
    <location>
        <begin position="87"/>
        <end position="129"/>
    </location>
</feature>
<dbReference type="InterPro" id="IPR056604">
    <property type="entry name" value="GBF1-like_TPR"/>
</dbReference>
<accession>A0A3S4AKN7</accession>
<feature type="region of interest" description="Disordered" evidence="1">
    <location>
        <begin position="298"/>
        <end position="390"/>
    </location>
</feature>
<dbReference type="Pfam" id="PF23325">
    <property type="entry name" value="TPR_28"/>
    <property type="match status" value="1"/>
</dbReference>
<evidence type="ECO:0000313" key="4">
    <source>
        <dbReference type="Proteomes" id="UP000289323"/>
    </source>
</evidence>